<dbReference type="EC" id="1.-.-.-" evidence="3"/>
<dbReference type="PANTHER" id="PTHR43244:SF2">
    <property type="entry name" value="CONSERVED HYPOTHETICAL ALANINE AND PROLINE-RICH PROTEIN"/>
    <property type="match status" value="1"/>
</dbReference>
<dbReference type="SUPFAM" id="SSF51679">
    <property type="entry name" value="Bacterial luciferase-like"/>
    <property type="match status" value="1"/>
</dbReference>
<proteinExistence type="predicted"/>
<dbReference type="Proteomes" id="UP000272474">
    <property type="component" value="Unassembled WGS sequence"/>
</dbReference>
<dbReference type="InterPro" id="IPR050564">
    <property type="entry name" value="F420-G6PD/mer"/>
</dbReference>
<dbReference type="OrthoDB" id="7054907at2"/>
<dbReference type="Pfam" id="PF00296">
    <property type="entry name" value="Bac_luciferase"/>
    <property type="match status" value="1"/>
</dbReference>
<dbReference type="InterPro" id="IPR019910">
    <property type="entry name" value="Lucif-like_OxRdtase_MSMEG_4879"/>
</dbReference>
<accession>A0A3A9YFE2</accession>
<evidence type="ECO:0000313" key="3">
    <source>
        <dbReference type="EMBL" id="RKN35869.1"/>
    </source>
</evidence>
<feature type="domain" description="Luciferase-like" evidence="2">
    <location>
        <begin position="15"/>
        <end position="279"/>
    </location>
</feature>
<evidence type="ECO:0000313" key="4">
    <source>
        <dbReference type="Proteomes" id="UP000272474"/>
    </source>
</evidence>
<dbReference type="EMBL" id="RBAL01000035">
    <property type="protein sequence ID" value="RKN35869.1"/>
    <property type="molecule type" value="Genomic_DNA"/>
</dbReference>
<evidence type="ECO:0000259" key="2">
    <source>
        <dbReference type="Pfam" id="PF00296"/>
    </source>
</evidence>
<comment type="caution">
    <text evidence="3">The sequence shown here is derived from an EMBL/GenBank/DDBJ whole genome shotgun (WGS) entry which is preliminary data.</text>
</comment>
<dbReference type="InterPro" id="IPR011251">
    <property type="entry name" value="Luciferase-like_dom"/>
</dbReference>
<evidence type="ECO:0000256" key="1">
    <source>
        <dbReference type="SAM" id="MobiDB-lite"/>
    </source>
</evidence>
<feature type="region of interest" description="Disordered" evidence="1">
    <location>
        <begin position="309"/>
        <end position="328"/>
    </location>
</feature>
<dbReference type="AlphaFoldDB" id="A0A3A9YFE2"/>
<organism evidence="3 4">
    <name type="scientific">Streptomyces hoynatensis</name>
    <dbReference type="NCBI Taxonomy" id="1141874"/>
    <lineage>
        <taxon>Bacteria</taxon>
        <taxon>Bacillati</taxon>
        <taxon>Actinomycetota</taxon>
        <taxon>Actinomycetes</taxon>
        <taxon>Kitasatosporales</taxon>
        <taxon>Streptomycetaceae</taxon>
        <taxon>Streptomyces</taxon>
    </lineage>
</organism>
<feature type="compositionally biased region" description="Gly residues" evidence="1">
    <location>
        <begin position="312"/>
        <end position="321"/>
    </location>
</feature>
<name>A0A3A9YFE2_9ACTN</name>
<keyword evidence="3" id="KW-0560">Oxidoreductase</keyword>
<dbReference type="NCBIfam" id="TIGR03564">
    <property type="entry name" value="F420_MSMEG_4879"/>
    <property type="match status" value="1"/>
</dbReference>
<dbReference type="PANTHER" id="PTHR43244">
    <property type="match status" value="1"/>
</dbReference>
<protein>
    <submittedName>
        <fullName evidence="3">TIGR03564 family F420-dependent LLM class oxidoreductase</fullName>
        <ecNumber evidence="3">1.-.-.-</ecNumber>
    </submittedName>
</protein>
<dbReference type="CDD" id="cd01097">
    <property type="entry name" value="Tetrahydromethanopterin_reductase"/>
    <property type="match status" value="1"/>
</dbReference>
<dbReference type="GO" id="GO:0016705">
    <property type="term" value="F:oxidoreductase activity, acting on paired donors, with incorporation or reduction of molecular oxygen"/>
    <property type="evidence" value="ECO:0007669"/>
    <property type="project" value="InterPro"/>
</dbReference>
<dbReference type="RefSeq" id="WP_120685093.1">
    <property type="nucleotide sequence ID" value="NZ_RBAL01000035.1"/>
</dbReference>
<reference evidence="3 4" key="1">
    <citation type="journal article" date="2014" name="Int. J. Syst. Evol. Microbiol.">
        <title>Streptomyces hoynatensis sp. nov., isolated from deep marine sediment.</title>
        <authorList>
            <person name="Veyisoglu A."/>
            <person name="Sahin N."/>
        </authorList>
    </citation>
    <scope>NUCLEOTIDE SEQUENCE [LARGE SCALE GENOMIC DNA]</scope>
    <source>
        <strain evidence="3 4">KCTC 29097</strain>
    </source>
</reference>
<dbReference type="Gene3D" id="3.20.20.30">
    <property type="entry name" value="Luciferase-like domain"/>
    <property type="match status" value="1"/>
</dbReference>
<sequence length="328" mass="33545">MTMGVVLSGDGAENFVDGAVRQARQAAEAGIAAGWLAQRSDYDALALAGLLGREVPGLQVGTSAVPVFGRHPVLVAGQALTAQAATGNRLHLGLALGAKLLVEGTFGLAYERPVAVLREFLTALRALLTTGTADFHGEFLTAAPSMPVALPGAEPPPLLVAAMGPQALRATGELADGTLPFLAGPRTLAGHIVPALTRAAEAAGRPAPRVVALVPAVVTEDVAAVRETAYEQLAFYEGIPSYRRVLDLEGAERAGELALVGDEETVAAGIRRYLDAGATEVVLSQTGLGGEAARLRTWRLLGELARERAGRNGTGQGGTGRDGAATAG</sequence>
<dbReference type="InterPro" id="IPR036661">
    <property type="entry name" value="Luciferase-like_sf"/>
</dbReference>
<gene>
    <name evidence="3" type="ORF">D7294_30635</name>
</gene>
<keyword evidence="4" id="KW-1185">Reference proteome</keyword>